<evidence type="ECO:0000313" key="3">
    <source>
        <dbReference type="Proteomes" id="UP001231189"/>
    </source>
</evidence>
<protein>
    <submittedName>
        <fullName evidence="2">Uncharacterized protein</fullName>
    </submittedName>
</protein>
<evidence type="ECO:0000256" key="1">
    <source>
        <dbReference type="SAM" id="MobiDB-lite"/>
    </source>
</evidence>
<evidence type="ECO:0000313" key="2">
    <source>
        <dbReference type="EMBL" id="KAK1683049.1"/>
    </source>
</evidence>
<feature type="region of interest" description="Disordered" evidence="1">
    <location>
        <begin position="85"/>
        <end position="108"/>
    </location>
</feature>
<sequence length="162" mass="17572">MEPPPPLKAMLIFLACSSWAAAALLAAAFFTLSALQLVSISRRFSSAAHCAFVMPGGRSFLARGFLVVPFGGIVVDEKMRRRAVVEEKEPPGTGTGRRGEWRNSAGENGDMQANWREWRENRQDLVFLSPTTRVHTVFRAKTFHPESPSAPGTGDGVGSPDG</sequence>
<accession>A0AAD8THU1</accession>
<organism evidence="2 3">
    <name type="scientific">Lolium multiflorum</name>
    <name type="common">Italian ryegrass</name>
    <name type="synonym">Lolium perenne subsp. multiflorum</name>
    <dbReference type="NCBI Taxonomy" id="4521"/>
    <lineage>
        <taxon>Eukaryota</taxon>
        <taxon>Viridiplantae</taxon>
        <taxon>Streptophyta</taxon>
        <taxon>Embryophyta</taxon>
        <taxon>Tracheophyta</taxon>
        <taxon>Spermatophyta</taxon>
        <taxon>Magnoliopsida</taxon>
        <taxon>Liliopsida</taxon>
        <taxon>Poales</taxon>
        <taxon>Poaceae</taxon>
        <taxon>BOP clade</taxon>
        <taxon>Pooideae</taxon>
        <taxon>Poodae</taxon>
        <taxon>Poeae</taxon>
        <taxon>Poeae Chloroplast Group 2 (Poeae type)</taxon>
        <taxon>Loliodinae</taxon>
        <taxon>Loliinae</taxon>
        <taxon>Lolium</taxon>
    </lineage>
</organism>
<dbReference type="Proteomes" id="UP001231189">
    <property type="component" value="Unassembled WGS sequence"/>
</dbReference>
<feature type="region of interest" description="Disordered" evidence="1">
    <location>
        <begin position="140"/>
        <end position="162"/>
    </location>
</feature>
<name>A0AAD8THU1_LOLMU</name>
<reference evidence="2" key="1">
    <citation type="submission" date="2023-07" db="EMBL/GenBank/DDBJ databases">
        <title>A chromosome-level genome assembly of Lolium multiflorum.</title>
        <authorList>
            <person name="Chen Y."/>
            <person name="Copetti D."/>
            <person name="Kolliker R."/>
            <person name="Studer B."/>
        </authorList>
    </citation>
    <scope>NUCLEOTIDE SEQUENCE</scope>
    <source>
        <strain evidence="2">02402/16</strain>
        <tissue evidence="2">Leaf</tissue>
    </source>
</reference>
<dbReference type="AlphaFoldDB" id="A0AAD8THU1"/>
<gene>
    <name evidence="2" type="ORF">QYE76_043897</name>
</gene>
<keyword evidence="3" id="KW-1185">Reference proteome</keyword>
<comment type="caution">
    <text evidence="2">The sequence shown here is derived from an EMBL/GenBank/DDBJ whole genome shotgun (WGS) entry which is preliminary data.</text>
</comment>
<feature type="compositionally biased region" description="Gly residues" evidence="1">
    <location>
        <begin position="153"/>
        <end position="162"/>
    </location>
</feature>
<dbReference type="EMBL" id="JAUUTY010000002">
    <property type="protein sequence ID" value="KAK1683049.1"/>
    <property type="molecule type" value="Genomic_DNA"/>
</dbReference>
<proteinExistence type="predicted"/>